<comment type="caution">
    <text evidence="1">The sequence shown here is derived from an EMBL/GenBank/DDBJ whole genome shotgun (WGS) entry which is preliminary data.</text>
</comment>
<evidence type="ECO:0008006" key="3">
    <source>
        <dbReference type="Google" id="ProtNLM"/>
    </source>
</evidence>
<reference evidence="1" key="2">
    <citation type="submission" date="2020-09" db="EMBL/GenBank/DDBJ databases">
        <authorList>
            <person name="Sun Q."/>
            <person name="Zhou Y."/>
        </authorList>
    </citation>
    <scope>NUCLEOTIDE SEQUENCE</scope>
    <source>
        <strain evidence="1">CGMCC 1.12785</strain>
    </source>
</reference>
<organism evidence="1 2">
    <name type="scientific">Sediminivirga luteola</name>
    <dbReference type="NCBI Taxonomy" id="1774748"/>
    <lineage>
        <taxon>Bacteria</taxon>
        <taxon>Bacillati</taxon>
        <taxon>Actinomycetota</taxon>
        <taxon>Actinomycetes</taxon>
        <taxon>Micrococcales</taxon>
        <taxon>Brevibacteriaceae</taxon>
        <taxon>Sediminivirga</taxon>
    </lineage>
</organism>
<dbReference type="Pfam" id="PF11662">
    <property type="entry name" value="DUF3263"/>
    <property type="match status" value="1"/>
</dbReference>
<dbReference type="InterPro" id="IPR021678">
    <property type="entry name" value="DUF3263"/>
</dbReference>
<dbReference type="AlphaFoldDB" id="A0A8J2TVC7"/>
<keyword evidence="2" id="KW-1185">Reference proteome</keyword>
<evidence type="ECO:0000313" key="1">
    <source>
        <dbReference type="EMBL" id="GGA03443.1"/>
    </source>
</evidence>
<proteinExistence type="predicted"/>
<sequence>MEAVSHAMHEPVPDAVEAQLSERDQEILAFERQWYRYAGQKERAIREKFGLSSTSYFQILNSLLDDPRALAHDPMLVKRLRRMRQARQAQRTARRLAKRA</sequence>
<reference evidence="1" key="1">
    <citation type="journal article" date="2014" name="Int. J. Syst. Evol. Microbiol.">
        <title>Complete genome sequence of Corynebacterium casei LMG S-19264T (=DSM 44701T), isolated from a smear-ripened cheese.</title>
        <authorList>
            <consortium name="US DOE Joint Genome Institute (JGI-PGF)"/>
            <person name="Walter F."/>
            <person name="Albersmeier A."/>
            <person name="Kalinowski J."/>
            <person name="Ruckert C."/>
        </authorList>
    </citation>
    <scope>NUCLEOTIDE SEQUENCE</scope>
    <source>
        <strain evidence="1">CGMCC 1.12785</strain>
    </source>
</reference>
<evidence type="ECO:0000313" key="2">
    <source>
        <dbReference type="Proteomes" id="UP000616114"/>
    </source>
</evidence>
<accession>A0A8J2TVC7</accession>
<name>A0A8J2TVC7_9MICO</name>
<dbReference type="RefSeq" id="WP_188549112.1">
    <property type="nucleotide sequence ID" value="NZ_BMFY01000001.1"/>
</dbReference>
<dbReference type="EMBL" id="BMFY01000001">
    <property type="protein sequence ID" value="GGA03443.1"/>
    <property type="molecule type" value="Genomic_DNA"/>
</dbReference>
<gene>
    <name evidence="1" type="ORF">GCM10011333_02710</name>
</gene>
<dbReference type="Proteomes" id="UP000616114">
    <property type="component" value="Unassembled WGS sequence"/>
</dbReference>
<protein>
    <recommendedName>
        <fullName evidence="3">DUF3263 domain-containing protein</fullName>
    </recommendedName>
</protein>